<name>A0A0G0XDM3_UNCKA</name>
<accession>A0A0G0XDM3</accession>
<evidence type="ECO:0000313" key="1">
    <source>
        <dbReference type="EMBL" id="KKS22492.1"/>
    </source>
</evidence>
<organism evidence="1 2">
    <name type="scientific">candidate division WWE3 bacterium GW2011_GWA1_41_8</name>
    <dbReference type="NCBI Taxonomy" id="1619103"/>
    <lineage>
        <taxon>Bacteria</taxon>
        <taxon>Katanobacteria</taxon>
    </lineage>
</organism>
<comment type="caution">
    <text evidence="1">The sequence shown here is derived from an EMBL/GenBank/DDBJ whole genome shotgun (WGS) entry which is preliminary data.</text>
</comment>
<dbReference type="AlphaFoldDB" id="A0A0G0XDM3"/>
<dbReference type="EMBL" id="LCCA01000006">
    <property type="protein sequence ID" value="KKS22492.1"/>
    <property type="molecule type" value="Genomic_DNA"/>
</dbReference>
<gene>
    <name evidence="1" type="ORF">UU80_C0006G0018</name>
</gene>
<evidence type="ECO:0000313" key="2">
    <source>
        <dbReference type="Proteomes" id="UP000034920"/>
    </source>
</evidence>
<protein>
    <submittedName>
        <fullName evidence="1">Uncharacterized protein</fullName>
    </submittedName>
</protein>
<sequence length="96" mass="10456">MPVFCIAVGPEISCSVCVKRGGDIDINASTMAHWQEVRGEITLKYASPIQKCVITSNDGDILPFDINHTNFVVIPKGYVVKVEPGGGFFVLKVARF</sequence>
<proteinExistence type="predicted"/>
<reference evidence="1 2" key="1">
    <citation type="journal article" date="2015" name="Nature">
        <title>rRNA introns, odd ribosomes, and small enigmatic genomes across a large radiation of phyla.</title>
        <authorList>
            <person name="Brown C.T."/>
            <person name="Hug L.A."/>
            <person name="Thomas B.C."/>
            <person name="Sharon I."/>
            <person name="Castelle C.J."/>
            <person name="Singh A."/>
            <person name="Wilkins M.J."/>
            <person name="Williams K.H."/>
            <person name="Banfield J.F."/>
        </authorList>
    </citation>
    <scope>NUCLEOTIDE SEQUENCE [LARGE SCALE GENOMIC DNA]</scope>
</reference>
<dbReference type="Proteomes" id="UP000034920">
    <property type="component" value="Unassembled WGS sequence"/>
</dbReference>
<dbReference type="STRING" id="1619103.UU80_C0006G0018"/>